<dbReference type="CDD" id="cd00063">
    <property type="entry name" value="FN3"/>
    <property type="match status" value="39"/>
</dbReference>
<dbReference type="FunFam" id="2.60.40.10:FF:000567">
    <property type="entry name" value="Uncharacterized protein, isoform G"/>
    <property type="match status" value="8"/>
</dbReference>
<dbReference type="SUPFAM" id="SSF56112">
    <property type="entry name" value="Protein kinase-like (PK-like)"/>
    <property type="match status" value="1"/>
</dbReference>
<dbReference type="FunFam" id="2.60.40.10:FF:000936">
    <property type="entry name" value="Uncharacterized protein, isoform C"/>
    <property type="match status" value="1"/>
</dbReference>
<dbReference type="FunFam" id="2.60.40.10:FF:000127">
    <property type="entry name" value="titin isoform X1"/>
    <property type="match status" value="2"/>
</dbReference>
<dbReference type="FunFam" id="2.60.40.10:FF:001001">
    <property type="entry name" value="Uncharacterized protein, isoform I"/>
    <property type="match status" value="1"/>
</dbReference>
<dbReference type="InterPro" id="IPR003598">
    <property type="entry name" value="Ig_sub2"/>
</dbReference>
<feature type="domain" description="Fibronectin type-III" evidence="15">
    <location>
        <begin position="790"/>
        <end position="887"/>
    </location>
</feature>
<feature type="domain" description="Ig-like" evidence="14">
    <location>
        <begin position="1590"/>
        <end position="1682"/>
    </location>
</feature>
<feature type="domain" description="Ig-like" evidence="14">
    <location>
        <begin position="3076"/>
        <end position="3165"/>
    </location>
</feature>
<dbReference type="InterPro" id="IPR013106">
    <property type="entry name" value="Ig_V-set"/>
</dbReference>
<dbReference type="CDD" id="cd00096">
    <property type="entry name" value="Ig"/>
    <property type="match status" value="1"/>
</dbReference>
<feature type="domain" description="Ig-like" evidence="14">
    <location>
        <begin position="417"/>
        <end position="495"/>
    </location>
</feature>
<evidence type="ECO:0000313" key="17">
    <source>
        <dbReference type="RefSeq" id="XP_030379788.1"/>
    </source>
</evidence>
<evidence type="ECO:0000256" key="2">
    <source>
        <dbReference type="ARBA" id="ARBA00006692"/>
    </source>
</evidence>
<keyword evidence="6 11" id="KW-0547">Nucleotide-binding</keyword>
<dbReference type="GO" id="GO:0051239">
    <property type="term" value="P:regulation of multicellular organismal process"/>
    <property type="evidence" value="ECO:0007669"/>
    <property type="project" value="UniProtKB-ARBA"/>
</dbReference>
<dbReference type="Gene3D" id="3.30.200.20">
    <property type="entry name" value="Phosphorylase Kinase, domain 1"/>
    <property type="match status" value="1"/>
</dbReference>
<feature type="domain" description="Fibronectin type-III" evidence="15">
    <location>
        <begin position="6525"/>
        <end position="6618"/>
    </location>
</feature>
<feature type="compositionally biased region" description="Basic and acidic residues" evidence="12">
    <location>
        <begin position="97"/>
        <end position="107"/>
    </location>
</feature>
<dbReference type="FunFam" id="2.60.40.10:FF:000504">
    <property type="entry name" value="Bent, isoform J"/>
    <property type="match status" value="3"/>
</dbReference>
<dbReference type="FunFam" id="2.60.40.10:FF:001455">
    <property type="entry name" value="Bent, isoform C"/>
    <property type="match status" value="1"/>
</dbReference>
<dbReference type="Pfam" id="PF00041">
    <property type="entry name" value="fn3"/>
    <property type="match status" value="39"/>
</dbReference>
<dbReference type="FunFam" id="2.60.40.10:FF:000147">
    <property type="entry name" value="Myosin light chain kinase"/>
    <property type="match status" value="1"/>
</dbReference>
<dbReference type="CTD" id="136025213"/>
<dbReference type="SMART" id="SM00406">
    <property type="entry name" value="IGv"/>
    <property type="match status" value="2"/>
</dbReference>
<dbReference type="Pfam" id="PF07679">
    <property type="entry name" value="I-set"/>
    <property type="match status" value="29"/>
</dbReference>
<feature type="domain" description="Fibronectin type-III" evidence="15">
    <location>
        <begin position="893"/>
        <end position="987"/>
    </location>
</feature>
<dbReference type="InterPro" id="IPR008271">
    <property type="entry name" value="Ser/Thr_kinase_AS"/>
</dbReference>
<dbReference type="FunFam" id="2.60.40.10:FF:001383">
    <property type="entry name" value="Bent, isoform I"/>
    <property type="match status" value="1"/>
</dbReference>
<dbReference type="GO" id="GO:0004672">
    <property type="term" value="F:protein kinase activity"/>
    <property type="evidence" value="ECO:0007669"/>
    <property type="project" value="InterPro"/>
</dbReference>
<dbReference type="FunFam" id="2.60.40.10:FF:000006">
    <property type="entry name" value="Uncharacterized protein, isoform F"/>
    <property type="match status" value="1"/>
</dbReference>
<sequence>MEKPLFDAGKKEAEAAPQKNGLPKKAEAVQQEVEEPRKLKLGKGKLPDEDDGRDGATLKPVIVEPEKEKTATEAEKAPEDDKPKAPRMQPPAPGEPPKIEVIREKRPSLAPEPPSRRGSLIPPADTGRRPSLIINDEKKLRPGEVLDSRRRRPSIDVRRPSVQDLEDLINKPSTPLRDVGDGGPPAIVDVQESYSVVEDSTAYLTVGVEGNPAPTFKFYKGVSEILEGGRYKFLTDGQTNTITLCMRKCKPNDEGKYKVVVSNIHGEDSAEMQLYVSDSSGMDFRAMLKKRRYQKWDKEEQDPNWGDLKETEKPLPALKKVERKVESFLSPLIDQFAKEGKDKKVVFEARFSKPNCKAKWLFRKEEVFTGSKFKFKNENDTYQLIITTPKVEDTGKYTIEIGGVSSTAFLNVEEADPSYTFTKPLKKKLEGFTEHETTLECSVSSSMANVHWFKDNKKIESDDPRYLISKDINGNLKLIIKESVLEDSGQYRCQLDKQPDKTECALKVVEYPYKFVKVLKSQQCIEKDTVTLACEIDDAQGEVQWFRNNEEIKPDKRMQIVKEGRKRKLIIKDCKVTDAGQFKCTTNADKTEAEIIINYQNRFNKKLKDTDAVEREKLVLDVELQDQTAPCDWKFNGEPIVPSDRIEIKNLGGGKHQLIFNNLELTDQGEITCESGQLTSSCKLSVRKGESRPNIDCPEEFAGPISAPVIIEVPYKVSGTKQSPVEAKLVKDGKPLPVKDVEVAITDDKVTFKIKKPSRDMSGPYQIKLSNAQGEDTKDVKITCQDVPQPPQDVDVTDVYQTSCVVNFKPPPDDGGTPLTKYIIERQDLSKKQGWEPVAEVLPSEPCSKKIEDLVPKKQYRFRIRAVNKIGPSDPATFKNSILAKDPWDEPGKPKDVDLTDWDKDHADLKWEAPDSDGGDPITSYVIEYKEKFSNDWVAGKEVPGDARAGTVDGLKEGQQYEFRVRAVNRAGPGEPSDKTKAIIAKCRFVKPFLVGDGLKNITVKKGQTVRYDIKYDGEPEPTATWVKGTENVKFDNQRICLEQLERNSSITIKKAIRGDTGKYKLVLTNSSGTIESEAQVIVLDRPLAPGGPFEPEEVRANHIKMKWKRPQDDGGCEITGYALERMDEETGRWIPAGEVGPDETSFDFKGLTPNKKYKFRVKAINKEGESEPLETTDAIEAKNPYDPPSPPSQPTIDDYDNKSVSLKWKRPPSDGGRPVTHYIVEMKDKFSPTWTEVAKTEDPTPECKVEGLKEKMVYQFRVRAVNKAGASEPSQPTDNHLCKHRNLKPQIDRSTFKRVTIKSGRTHKWSVDVVGEPVPELHWSWRDDVPLTTGDRIKIENVDYHTDFVITNAVRKDSGFYTLKAENRNGVDRETVELVVLGKPSAPKGPLAVSDVTSTGCKLQWKKPEDDGGVPIKEYVVEKMDTATGKWVRVGRSPGEKEPPSFDVTGLNPGSEYMFRVSAVNEEGDSEPLTTLVGVVAKDPFDEPNKPGTPEVTDYDNQSVSLKWTAPNNDGGAPIQKYIIEKKDKNKPEWEKAMEVPGDQLEATVAGLQEYGEYQFRVIAVNKAGPSPPSDASVPQIVKYKKLKPRIDRTNLKPLLIRAGKPIKYDVNVRGEPPPTITWFQNDKELKPEDLPSNSEIKNVPYNTKISIIDTVRKHTGTYKIVAKNEHGEDEATVEVNVLAPPGKPKGPLAVKDITKDSCKLKWQKPEDDGGKPITAYQVEKFDKKQGRWVPVGRTSGNDTELDVKGLQEGHEYQFRVKAINEEGESEPLETDGSIVAKNPYDAATKPGTPKIEDYNEHMVKLKWEPPRDDGGAPIIGYVIEKKDKFSPIWDEVLTTSTPTPEATVEGLTEGNVYQFRVRALNKAGPSEPSDATDPHLAKPRNLKPSINREKLKPVKVHAGQTVKFDVDVKGEPAPTLTWFFKEKEVTPSGQARLDNEDYNTKFTLLDTTRKESGVYKLRAENINGVDEAEVEVIILDKPSKPEGPLEVSDVHKEGCKLKWKKPKDDGGVPITSYVVEKMDTATGKWVPAGSVDPEKTEIDVKGLEPNHRYQFRVKAVNEEGESEPLETDSAIVAKNPFDVSAPPGLPELEDWDEHHVKLKWEPPIRDGGSPITNYIIEVMDKDSGEFVKAAETEGPICKGVVKKLEEGQQYKFRVRAVNKAGPSEPSEQTNWHTAKPRFLKPHIDRTNLKPVIVKAGLSISLDINVKGEPAPKVEWFFKDQLLVSDEEGIKIDNVDYNTKFFVMRAKRPQSGKYTIKATNEVGEDVAELDVTVLGKPGKPKGPLQVNDITKHSCKLKWEKPDDDGGAPIDYYEIEKLDPHTGQWLPCGKSTEPEAKVIGLHEGKPYKFRVRAVNKEGESEDLETEKPIIAKNPFDEPDKPGRPEPTNWDKDFVDLAWDPPKNDGGAPIQKYVIQMRDKSGRAWVDAATVPGDKTKGTVTNVEEGKEYEFRIVAVNKAGPSEPSDVSKSVVAKPRFLKPHIDRKNLQKKILRSGQMLHMDAAVKAEPPAKITWTYNGAEITSSDKIKIENEEYKTTFIMPKVRRADRGTYVVTAKNDSGTDTVEVELEVLCKPSKPKGPLAVSDVTAEGLHLKWDKPDDDGGEPIEHYVVERMDTETGRWVPVLTTKTPEADVTGLTEGKEYLFRVKAVNAEGESEPLVTDSPVTAKNPYDAADTPGKPQITDWSANHADLKWRAPDDDGGAPITGYIVEKKDNNTGKWQKVLETNTPDCKARVNDLIEGTKYQFRVKAVNKAGQSKPSEPSDQMTAKDRFAPPKIDRTNIKDITVKAGQHVRYDIKVSGEPPATKTWFHNKARIEGDDHNIDMEPYRTKLAVPFAKRSHTGKYTIKAENDSGHDEASFEITVLDKPAAPEGPLRVTDVHKEGCKLKWNPPLDDGGLPIEHYIVEKMDVDTGRWLPSGRFKEPFAELNNLEPGHEYKFRVLAVNTEGESEPLTGDHSIIAKNPFDEPGKPGTPEAVDWDKDHVDLVWRPPLNDGGSPITGYVVEKREKGTDKWIKGAEVPVPSLGEECKATVPNLDENCEYEFRVKAVNAAGPGEPSDASKSVITKPRKLAPKIDRRNIRTYNVKAGEPIFLDISVSGEPAPDVTWTQNGKSVQPTSASHVENVPYNTKYINNNPERKDTGLYKIVAHNLYGQDQVEFQINIITKPGKPEGPLEVSDIHKDGCKLKWKKPKDDGGEPIEGYLVEKFDPDTGIWLPVGKSDVPEFNVDGLVPGHEYKFRVKALNKEGESEPLETIGSIIAKDPFTVPSKPGAPEPTDWTANKVELAWPEPASDGGSPITGYIIEVKDKYSPMWEKALETDSPTPVATVNGLIEGNEYQFRVIALNKGGQSEPSDASKTFIAKPRYLAPKIDRRNLRDITISAGTALKLDANITGEPAPKVEWKFSNYPLTSGKNVTIETPDYYTKLVIRPTERGDSGEYLVTATNSSGKDSVLINVVITDKPTPPNGPLQISDVHKEGCHLKWKRPNDDGGTPIEYFQIDKLDPETGCWVPCGRSTEPQADITGLTPGNEYKFRVSAVNAEGESQPLVGDESIIAKNPFDEPGKPENLRATDWDKDHIDLAWTPPLNDGGSPITGYLVEKKDKYGQWEKALEVPADQCKATVPDLVEGQAYEFRVSAINAAGPGEPSDATAPIVAKSRNKPPVIDRSNLIEVRIKAGQAFSFDCKVSGEPAPKTKWLLKKKELYTKDNVKVTHVDYNTKIKVTSATRADSGLYTVHAENANGEDSADVKVTVIDKPSPPNGPLKVEDVHAEGCTLKWNPPDDDGGQPIENYVVEKLDEISGRWVPAGETDGPTTSLAVKGLTPGHKYKFRVRAKNRQGVSEPLTTPHATEAKNPYDEPTKPGTPSIKDFDKDFVDLEWTRPESDGGSPITGYVIEKKDKYSPDWEKCAEVEGDVTTGKVPDLIEGVKYEFRVRAVNKAGPGVPSDATEPHVARAKNLPPKIDRNFMLDIKIKAGNVFEFDVPVSGEPIPSKEWTHGENMVINTDRVKISNYDDRTKLRVLDAKRADTGEYTLVARNINGVDKHTVKVTVLDVPTTPEGPIRPDEVTKNSITLRWRPPKDDGGSEITHYVVEKMDNEAMRWVPVGECAGTEIRADNLIENHDYNFRVRAVNKMGQSQPLTTTQAITAKDPYSHPDKPGQPKAVDWGKDFVDLEWAAPKRDGGAPITNYIIEKRPKFGQWERAASVPGDECKAHIPNLTDGGEYEFRVIAVNKGGQSDPSDPSGTVICKPRFLAPFFDKSLLNDITVHAGKRLGWTLPIEASPRPSVKWLYNGKEIEPSPRVDINLFQNELTFEIPSALRSDEGRYTLILKNEHGSFDASAHATVLDRPSPPKGPLDISKITRDGCHLAWHVPDDDGGSPILHYVIEKMDLSRGTWSDAGMSTHPVHDVTRLVHRKEYLFRVKAVNAIGESEPLEASKSIIAKNEFDEPDAPGKPNVTDWDRDHVDLQWASPKSDGGAPLTEYIIQKKEKGSPYWVNVLHVPPNKNTATVPELVEGQEYEFRVIAVNQAGQSEPSEPSDMVMAKPRYLPPKIITPLHEIRIKAGLIFHTDIDFIGEPTPEVIWTHNNNPLKSNERSTITSIGHHTVVHTVNCQRSDSGIYHLLLRNDSGIDEGSFELIVLDRPGPPEGPMEYEEITANSVTISWKPPKDNGGSEISAYVIEKRDLTHGGGWVPAVSYVNAKYNHAVVPRLLEGTKYEFRVMAENLQGRSDPLTSDSPVVAKNQYTVPGAPGKPELLDSDKDHISIKWKQPISNGGSPILGYDIERRDVTTGRWIKINGEPVPTTEYNDERVSPNHQYEYRVSAVNAAGNSKPSEPSCILSARPMREKPRLHLDGLVGRRIKVRAGEPVNVNIPISGAPTPTIEWKRGDAKIPENKRVSYDTNSERTIFRIDDSNRQDGGKYTVTASNEFGKDSADIEIIVVDKPTPPEGPLTYTKTAPDHISLEWHPPKDDGGSEITGYVIEYTEFGVDDWRPAPGYCPKTNYTVKGLTEGKKYIFRVRAENIYGVSDALEGKPVVAKSPFDAPDAPSQPQVVAYTPNSASLEWHPPEYCGGKPISGYIVERRERGGEWIKCNNYPTPNTSYTVPDLREGARYEFRVTAVNEAGPGKPSKPSDPITAELQRYRPDPPEPPKPDRITKDSVTLSWRPPRNDGKSKIKGYYVEVRPKNSKDWTPVNDIPINSTVYTVPNLKEGEEYSFRIIAENDVGRSDPSKPSQPITVEEQPNKPCMDLGGVRDIICRAGDDFSIHVPYVAFPKPTAFWYSNDTVLDDDQRVHQHLTDDAAAFVVKNSKRSDSGQYRLQLKNPSGFDTATINVKVLDRPKPPTNLRADEFAGDALTLYWNPPRDDGGSPITNYIVEKKEARSSTWTKVSSFCTVPFVRVRNLAIGKEYDFRVIAENKYGQSDPANTSEPIRARHPFDVPNAPGIPRGIDSTEDSITIAWSKPKHDGGSPITGYVIEKRLLSEDKWTKAVHALCPDLTCKIPNLIENAEYEFRVAAVNAAGQSPFSASSDLIYCRRPPHAPKITSDLSIRDMTVIAGEEFHITVPYHANPRPTPLWSINGLEVVPDERIRFETDDYTSVYHNKSAKRSETGSYTITLTNSKGSDTAACHVTVVDRPGPPQGPLNAYDITPDTCTLAWKTPLDDGGSPITNYVVEKLDNSGTWVKVSSFVRNTHYDVMGLEPNHKYHFRVRAENQYGLSDPLDMPDPIVAKHQFTVPDEPGQPKVIDWDSGNVTLIWTRPASDGGSRIQGYQIEYRDIVNDSSWNTYEYLIKDTKYQLYNLTNGSEYEFRIKAKNAAGFSKPSPPSLRFKLKGKFNVPSPPGTPQVTKVGKNYVDLKWEKPLSDGGSRITGYIIERRDIGGAVWVKCNDYNVLDTEYTVINLIEMGDYEFRIFAVNAAGRSEPSSCTMPIKVCEVLGGEKPDWIQRLQDRVAPCGKDFTLQCAASGKPSPTARWLRNGKEIQMGGGRITCDSKDGVFRLHISNVQAGDDGDYTCEAINSLGFVHTSGYLKIGSPPIINRCPNELFLPEGDNTKIKVYYSGDQPLNVKITRNNEVISDGQDESHFKFTIFDDYIAIFIRDIVKNDAGQYQIELSNDSGVATGQFHAYITGLPSAPVGPMGISHINKHSCTLAWRPPTYDGGLKVTHYVVERKDISSPHWITVSSTCKDTNFNVQGLLENQEYIFRVMAVNENGMGPPLEGLNPIRAKAPIDPPSPPGIPQITEIGGDFVHLEWSKPESDGGAHIQGYWIDKREVGSGTWQRVNAIISAAPQINCPNLIEGRQYEFRVFAQNEAGLSKESSSSQAVKIIDPKAATPPVIVKPLRDANCIQNHNAQFTCTITGVPKPTITWYKGAREISNGARYHIYSEGENHFLNINDVFGEDADEYVCRAVNKAGAKSTRAALAIMTAPKLNVPPRFRDTAYFDKGENVVIKIPFTGFPKPRIHWVKEGENIESGGHYNVEVKERHAILTIRDGSRLDSGPYRITAENELGSDTAIIKVQISDRPDPPRFPLIESIGTDSLSLSWKAPVWDGGSDITNYLVERREHPLSSWIRVGNTRFTSMAVSGLTPGKEYDFRIFADNVYGRSDPSDISTLIKTKESIKKKQTERKYELDENGKKIRGKADGPIKDYDSYVFDIYSKFVPQPVEISQRSVYDKYDILEEIGTGAFGVVHRCRERATGNIFAAKFIPVSHAVEKDLIRREIDIMNQLHHQKLINLHDAYEDDDEMVLILEFLSGGELFERITAEGYIMTEAEVINYMRQICEGIRHMHEKNIIHLDIKPENIMCQTRSSTNVKLIDFGLATRLDPNEVVKITTGTAEFAAPEIVNREPVGFYTDMWATGVLAYVLLSGLSPFAGDNDVQTLKNVKACDWDFDVDAFRHISEEGKDFIRKLLLANKEKRMTAHECLLHPWLTGDHSDLTQKIARDRYLAYRDKLRKKYEDFEKYLLPIGRLSEYSSLRKLLMEKYKIHDAVFDRRQAAPRFVIRPSSQFCYEGQSVKFYCRCIAIATPTLTWSHNNIELRQSVKFMKRYAGDDYYFIINRVKLEDRGEYIIRAENHYGSREEVVFLNVHPLPKEQPRYRTESTPVRRREPLPYTFWQEESESAPSFTFLLRPRVMQARDTCKLLCCLSGKPVPTVKWYKDGRELSKYEYAMTHSDGVVTMEIIDCKPSDSGKYTCKATNCHGTDETECVVIVEGEWVTPEQAELAHNFLYSGDRKYIEQHFKPAPPPIITTRQFTSSSQQVTNRSTTTQSGNSTSSSTTQNSISSKKKYASSSLQAPGSPSRSRSATKELILPPDDSLMCKPEFTKPLQDLTIRDGEQLVLTCHVKGDPEPQITWSKNGKSVSSSDIMDLKYKNGIATLTIHEVFPEDEGVFTCTATNSISAVETKSKLTVKPLDKNAKRHVTGSDKPPKIVSHLESRFVKDGDAVTLACRIIGAKHFDVVWLHNNKEIKPSKDFQYTNEANIYRLQVAEIFPEDGGTYTCEAFNDAGESFSTCTINVLVPGDEPKQPAFVKFPISVSVTEGENATFECELDGEVLNLAWIKDGKPVDESRSKYSFTKDGNRYAFTVAKCNLDDVGQYQAKAVGKKHETLCAFSVNVHSTDA</sequence>
<dbReference type="Gene3D" id="1.10.510.10">
    <property type="entry name" value="Transferase(Phosphotransferase) domain 1"/>
    <property type="match status" value="1"/>
</dbReference>
<dbReference type="FunFam" id="2.60.40.10:FF:001164">
    <property type="entry name" value="Uncharacterized protein, isoform F"/>
    <property type="match status" value="1"/>
</dbReference>
<keyword evidence="16" id="KW-1185">Reference proteome</keyword>
<keyword evidence="9" id="KW-0514">Muscle protein</keyword>
<feature type="compositionally biased region" description="Basic and acidic residues" evidence="12">
    <location>
        <begin position="64"/>
        <end position="84"/>
    </location>
</feature>
<feature type="domain" description="Ig-like" evidence="14">
    <location>
        <begin position="4217"/>
        <end position="4345"/>
    </location>
</feature>
<dbReference type="FunFam" id="2.60.40.10:FF:001892">
    <property type="entry name" value="Bent, isoform H"/>
    <property type="match status" value="1"/>
</dbReference>
<feature type="binding site" evidence="11">
    <location>
        <position position="6704"/>
    </location>
    <ligand>
        <name>ATP</name>
        <dbReference type="ChEBI" id="CHEBI:30616"/>
    </ligand>
</feature>
<feature type="domain" description="Fibronectin type-III" evidence="15">
    <location>
        <begin position="4646"/>
        <end position="4744"/>
    </location>
</feature>
<evidence type="ECO:0000256" key="1">
    <source>
        <dbReference type="ARBA" id="ARBA00004496"/>
    </source>
</evidence>
<feature type="region of interest" description="Disordered" evidence="12">
    <location>
        <begin position="5122"/>
        <end position="5170"/>
    </location>
</feature>
<dbReference type="FunFam" id="1.10.510.10:FF:000321">
    <property type="entry name" value="Bent, isoform C"/>
    <property type="match status" value="1"/>
</dbReference>
<dbReference type="InterPro" id="IPR003961">
    <property type="entry name" value="FN3_dom"/>
</dbReference>
<dbReference type="SUPFAM" id="SSF48726">
    <property type="entry name" value="Immunoglobulin"/>
    <property type="match status" value="31"/>
</dbReference>
<dbReference type="InterPro" id="IPR011009">
    <property type="entry name" value="Kinase-like_dom_sf"/>
</dbReference>
<dbReference type="InterPro" id="IPR036116">
    <property type="entry name" value="FN3_sf"/>
</dbReference>
<feature type="domain" description="Fibronectin type-III" evidence="15">
    <location>
        <begin position="1191"/>
        <end position="1286"/>
    </location>
</feature>
<dbReference type="PROSITE" id="PS50835">
    <property type="entry name" value="IG_LIKE"/>
    <property type="match status" value="21"/>
</dbReference>
<keyword evidence="7 11" id="KW-0067">ATP-binding</keyword>
<feature type="domain" description="Ig-like" evidence="14">
    <location>
        <begin position="992"/>
        <end position="1082"/>
    </location>
</feature>
<feature type="domain" description="Fibronectin type-III" evidence="15">
    <location>
        <begin position="4947"/>
        <end position="5041"/>
    </location>
</feature>
<dbReference type="PANTHER" id="PTHR13817:SF151">
    <property type="entry name" value="TITIN"/>
    <property type="match status" value="1"/>
</dbReference>
<dbReference type="PROSITE" id="PS50853">
    <property type="entry name" value="FN3"/>
    <property type="match status" value="39"/>
</dbReference>
<comment type="similarity">
    <text evidence="2">Belongs to the protein kinase superfamily. CAMK Ser/Thr protein kinase family.</text>
</comment>
<feature type="domain" description="Ig-like" evidence="14">
    <location>
        <begin position="6998"/>
        <end position="7086"/>
    </location>
</feature>
<dbReference type="GeneID" id="115628004"/>
<feature type="compositionally biased region" description="Low complexity" evidence="12">
    <location>
        <begin position="7261"/>
        <end position="7283"/>
    </location>
</feature>
<evidence type="ECO:0000259" key="13">
    <source>
        <dbReference type="PROSITE" id="PS50011"/>
    </source>
</evidence>
<feature type="compositionally biased region" description="Polar residues" evidence="12">
    <location>
        <begin position="7293"/>
        <end position="7303"/>
    </location>
</feature>
<dbReference type="InterPro" id="IPR000719">
    <property type="entry name" value="Prot_kinase_dom"/>
</dbReference>
<feature type="region of interest" description="Disordered" evidence="12">
    <location>
        <begin position="1169"/>
        <end position="1216"/>
    </location>
</feature>
<feature type="domain" description="Fibronectin type-III" evidence="15">
    <location>
        <begin position="5047"/>
        <end position="5141"/>
    </location>
</feature>
<feature type="domain" description="Ig-like" evidence="14">
    <location>
        <begin position="2483"/>
        <end position="2572"/>
    </location>
</feature>
<dbReference type="FunFam" id="2.60.40.10:FF:000031">
    <property type="entry name" value="Myosin-binding protein C, slow type"/>
    <property type="match status" value="1"/>
</dbReference>
<gene>
    <name evidence="17" type="primary">LOC115628004</name>
</gene>
<keyword evidence="4" id="KW-0963">Cytoplasm</keyword>
<dbReference type="GO" id="GO:0045214">
    <property type="term" value="P:sarcomere organization"/>
    <property type="evidence" value="ECO:0007669"/>
    <property type="project" value="TreeGrafter"/>
</dbReference>
<feature type="domain" description="Ig-like" evidence="14">
    <location>
        <begin position="3371"/>
        <end position="3462"/>
    </location>
</feature>
<evidence type="ECO:0000256" key="6">
    <source>
        <dbReference type="ARBA" id="ARBA00022741"/>
    </source>
</evidence>
<dbReference type="GO" id="GO:0005524">
    <property type="term" value="F:ATP binding"/>
    <property type="evidence" value="ECO:0007669"/>
    <property type="project" value="UniProtKB-UniRule"/>
</dbReference>
<dbReference type="FunFam" id="3.30.200.20:FF:000249">
    <property type="entry name" value="twitchin isoform X2"/>
    <property type="match status" value="1"/>
</dbReference>
<feature type="domain" description="Ig-like" evidence="14">
    <location>
        <begin position="3664"/>
        <end position="3754"/>
    </location>
</feature>
<dbReference type="Gene3D" id="2.60.40.10">
    <property type="entry name" value="Immunoglobulins"/>
    <property type="match status" value="70"/>
</dbReference>
<feature type="domain" description="Fibronectin type-III" evidence="15">
    <location>
        <begin position="3863"/>
        <end position="3957"/>
    </location>
</feature>
<feature type="domain" description="Fibronectin type-III" evidence="15">
    <location>
        <begin position="6233"/>
        <end position="6329"/>
    </location>
</feature>
<evidence type="ECO:0000256" key="10">
    <source>
        <dbReference type="ARBA" id="ARBA00023319"/>
    </source>
</evidence>
<feature type="domain" description="Fibronectin type-III" evidence="15">
    <location>
        <begin position="3567"/>
        <end position="3661"/>
    </location>
</feature>
<feature type="domain" description="Fibronectin type-III" evidence="15">
    <location>
        <begin position="1491"/>
        <end position="1586"/>
    </location>
</feature>
<keyword evidence="5" id="KW-0677">Repeat</keyword>
<evidence type="ECO:0000256" key="12">
    <source>
        <dbReference type="SAM" id="MobiDB-lite"/>
    </source>
</evidence>
<dbReference type="InterPro" id="IPR017441">
    <property type="entry name" value="Protein_kinase_ATP_BS"/>
</dbReference>
<feature type="region of interest" description="Disordered" evidence="12">
    <location>
        <begin position="3838"/>
        <end position="3869"/>
    </location>
</feature>
<feature type="domain" description="Fibronectin type-III" evidence="15">
    <location>
        <begin position="1791"/>
        <end position="1886"/>
    </location>
</feature>
<organism evidence="16 17">
    <name type="scientific">Drosophila lebanonensis</name>
    <name type="common">Fruit fly</name>
    <name type="synonym">Scaptodrosophila lebanonensis</name>
    <dbReference type="NCBI Taxonomy" id="7225"/>
    <lineage>
        <taxon>Eukaryota</taxon>
        <taxon>Metazoa</taxon>
        <taxon>Ecdysozoa</taxon>
        <taxon>Arthropoda</taxon>
        <taxon>Hexapoda</taxon>
        <taxon>Insecta</taxon>
        <taxon>Pterygota</taxon>
        <taxon>Neoptera</taxon>
        <taxon>Endopterygota</taxon>
        <taxon>Diptera</taxon>
        <taxon>Brachycera</taxon>
        <taxon>Muscomorpha</taxon>
        <taxon>Ephydroidea</taxon>
        <taxon>Drosophilidae</taxon>
        <taxon>Scaptodrosophila</taxon>
    </lineage>
</organism>
<feature type="domain" description="Ig-like" evidence="14">
    <location>
        <begin position="4849"/>
        <end position="4938"/>
    </location>
</feature>
<dbReference type="FunFam" id="2.60.40.10:FF:000051">
    <property type="entry name" value="Uncharacterized protein, isoform J"/>
    <property type="match status" value="4"/>
</dbReference>
<dbReference type="InterPro" id="IPR036179">
    <property type="entry name" value="Ig-like_dom_sf"/>
</dbReference>
<dbReference type="PROSITE" id="PS00107">
    <property type="entry name" value="PROTEIN_KINASE_ATP"/>
    <property type="match status" value="1"/>
</dbReference>
<keyword evidence="8" id="KW-1015">Disulfide bond</keyword>
<feature type="domain" description="Fibronectin type-III" evidence="15">
    <location>
        <begin position="5738"/>
        <end position="5833"/>
    </location>
</feature>
<feature type="domain" description="Ig-like" evidence="14">
    <location>
        <begin position="512"/>
        <end position="596"/>
    </location>
</feature>
<feature type="domain" description="Ig-like" evidence="14">
    <location>
        <begin position="6333"/>
        <end position="6422"/>
    </location>
</feature>
<name>A0A6J2TXA5_DROLE</name>
<dbReference type="FunFam" id="2.60.40.10:FF:000935">
    <property type="entry name" value="Uncharacterized protein, isoform I"/>
    <property type="match status" value="1"/>
</dbReference>
<dbReference type="FunFam" id="2.60.40.10:FF:000160">
    <property type="entry name" value="Titin a"/>
    <property type="match status" value="1"/>
</dbReference>
<feature type="domain" description="Fibronectin type-III" evidence="15">
    <location>
        <begin position="4452"/>
        <end position="4547"/>
    </location>
</feature>
<dbReference type="PROSITE" id="PS00108">
    <property type="entry name" value="PROTEIN_KINASE_ST"/>
    <property type="match status" value="1"/>
</dbReference>
<evidence type="ECO:0000259" key="15">
    <source>
        <dbReference type="PROSITE" id="PS50853"/>
    </source>
</evidence>
<evidence type="ECO:0000256" key="8">
    <source>
        <dbReference type="ARBA" id="ARBA00023157"/>
    </source>
</evidence>
<dbReference type="FunFam" id="2.60.40.10:FF:000056">
    <property type="entry name" value="twitchin isoform X4"/>
    <property type="match status" value="17"/>
</dbReference>
<feature type="domain" description="Fibronectin type-III" evidence="15">
    <location>
        <begin position="2874"/>
        <end position="2967"/>
    </location>
</feature>
<dbReference type="FunFam" id="2.60.40.10:FF:001016">
    <property type="entry name" value="Uncharacterized protein, isoform J"/>
    <property type="match status" value="1"/>
</dbReference>
<dbReference type="InterPro" id="IPR013783">
    <property type="entry name" value="Ig-like_fold"/>
</dbReference>
<feature type="domain" description="Fibronectin type-III" evidence="15">
    <location>
        <begin position="2679"/>
        <end position="2773"/>
    </location>
</feature>
<dbReference type="FunFam" id="2.60.40.10:FF:002180">
    <property type="entry name" value="Uncharacterized protein, isoform G"/>
    <property type="match status" value="1"/>
</dbReference>
<feature type="domain" description="Fibronectin type-III" evidence="15">
    <location>
        <begin position="4059"/>
        <end position="4152"/>
    </location>
</feature>
<feature type="domain" description="Fibronectin type-III" evidence="15">
    <location>
        <begin position="2580"/>
        <end position="2673"/>
    </location>
</feature>
<dbReference type="InterPro" id="IPR003599">
    <property type="entry name" value="Ig_sub"/>
</dbReference>
<feature type="domain" description="Ig-like" evidence="14">
    <location>
        <begin position="5236"/>
        <end position="5333"/>
    </location>
</feature>
<feature type="domain" description="Fibronectin type-III" evidence="15">
    <location>
        <begin position="5442"/>
        <end position="5537"/>
    </location>
</feature>
<dbReference type="PROSITE" id="PS50011">
    <property type="entry name" value="PROTEIN_KINASE_DOM"/>
    <property type="match status" value="1"/>
</dbReference>
<dbReference type="FunFam" id="2.60.40.10:FF:000460">
    <property type="entry name" value="Bent, isoform J"/>
    <property type="match status" value="1"/>
</dbReference>
<evidence type="ECO:0000259" key="14">
    <source>
        <dbReference type="PROSITE" id="PS50835"/>
    </source>
</evidence>
<feature type="domain" description="Ig-like" evidence="14">
    <location>
        <begin position="5940"/>
        <end position="6029"/>
    </location>
</feature>
<dbReference type="FunFam" id="2.60.40.10:FF:000553">
    <property type="entry name" value="Uncharacterized protein, isoform J"/>
    <property type="match status" value="1"/>
</dbReference>
<feature type="domain" description="Protein kinase" evidence="13">
    <location>
        <begin position="6675"/>
        <end position="6930"/>
    </location>
</feature>
<keyword evidence="10" id="KW-0393">Immunoglobulin domain</keyword>
<feature type="compositionally biased region" description="Basic and acidic residues" evidence="12">
    <location>
        <begin position="135"/>
        <end position="161"/>
    </location>
</feature>
<feature type="domain" description="Fibronectin type-III" evidence="15">
    <location>
        <begin position="3173"/>
        <end position="3266"/>
    </location>
</feature>
<dbReference type="FunFam" id="2.60.40.10:FF:000642">
    <property type="entry name" value="Bent, isoform F"/>
    <property type="match status" value="1"/>
</dbReference>
<dbReference type="InterPro" id="IPR007110">
    <property type="entry name" value="Ig-like_dom"/>
</dbReference>
<feature type="domain" description="Fibronectin type-III" evidence="15">
    <location>
        <begin position="1987"/>
        <end position="2082"/>
    </location>
</feature>
<feature type="region of interest" description="Disordered" evidence="12">
    <location>
        <begin position="1868"/>
        <end position="1888"/>
    </location>
</feature>
<feature type="domain" description="Fibronectin type-III" evidence="15">
    <location>
        <begin position="1686"/>
        <end position="1785"/>
    </location>
</feature>
<feature type="domain" description="Ig-like" evidence="14">
    <location>
        <begin position="2778"/>
        <end position="2866"/>
    </location>
</feature>
<feature type="domain" description="Fibronectin type-III" evidence="15">
    <location>
        <begin position="2088"/>
        <end position="2183"/>
    </location>
</feature>
<dbReference type="PRINTS" id="PR00014">
    <property type="entry name" value="FNTYPEIII"/>
</dbReference>
<feature type="domain" description="Ig-like" evidence="14">
    <location>
        <begin position="6427"/>
        <end position="6520"/>
    </location>
</feature>
<evidence type="ECO:0000256" key="11">
    <source>
        <dbReference type="PROSITE-ProRule" id="PRU10141"/>
    </source>
</evidence>
<feature type="compositionally biased region" description="Basic and acidic residues" evidence="12">
    <location>
        <begin position="5141"/>
        <end position="5158"/>
    </location>
</feature>
<dbReference type="FunFam" id="2.60.40.10:FF:002083">
    <property type="entry name" value="Protein CBR-UNC-22"/>
    <property type="match status" value="6"/>
</dbReference>
<feature type="region of interest" description="Disordered" evidence="12">
    <location>
        <begin position="5224"/>
        <end position="5245"/>
    </location>
</feature>
<feature type="domain" description="Ig-like" evidence="14">
    <location>
        <begin position="1890"/>
        <end position="1979"/>
    </location>
</feature>
<dbReference type="FunFam" id="2.60.40.10:FF:000831">
    <property type="entry name" value="Uncharacterized protein, isoform F"/>
    <property type="match status" value="1"/>
</dbReference>
<feature type="compositionally biased region" description="Basic and acidic residues" evidence="12">
    <location>
        <begin position="1"/>
        <end position="14"/>
    </location>
</feature>
<dbReference type="CDD" id="cd05748">
    <property type="entry name" value="Ig_Titin_like"/>
    <property type="match status" value="2"/>
</dbReference>
<feature type="domain" description="Fibronectin type-III" evidence="15">
    <location>
        <begin position="3468"/>
        <end position="3561"/>
    </location>
</feature>
<accession>A0A6J2TXA5</accession>
<dbReference type="RefSeq" id="XP_030379788.1">
    <property type="nucleotide sequence ID" value="XM_030523928.1"/>
</dbReference>
<feature type="region of interest" description="Disordered" evidence="12">
    <location>
        <begin position="2658"/>
        <end position="2685"/>
    </location>
</feature>
<feature type="region of interest" description="Disordered" evidence="12">
    <location>
        <begin position="5422"/>
        <end position="5446"/>
    </location>
</feature>
<dbReference type="SUPFAM" id="SSF49265">
    <property type="entry name" value="Fibronectin type III"/>
    <property type="match status" value="21"/>
</dbReference>
<dbReference type="FunFam" id="2.60.40.10:FF:000466">
    <property type="entry name" value="Uncharacterized protein, isoform H"/>
    <property type="match status" value="1"/>
</dbReference>
<reference evidence="17" key="1">
    <citation type="submission" date="2025-08" db="UniProtKB">
        <authorList>
            <consortium name="RefSeq"/>
        </authorList>
    </citation>
    <scope>IDENTIFICATION</scope>
    <source>
        <strain evidence="17">11010-0011.00</strain>
        <tissue evidence="17">Whole body</tissue>
    </source>
</reference>
<feature type="region of interest" description="Disordered" evidence="12">
    <location>
        <begin position="7252"/>
        <end position="7305"/>
    </location>
</feature>
<feature type="domain" description="Ig-like" evidence="14">
    <location>
        <begin position="7123"/>
        <end position="7210"/>
    </location>
</feature>
<feature type="domain" description="Ig-like" evidence="14">
    <location>
        <begin position="7527"/>
        <end position="7610"/>
    </location>
</feature>
<evidence type="ECO:0000256" key="9">
    <source>
        <dbReference type="ARBA" id="ARBA00023179"/>
    </source>
</evidence>
<comment type="subcellular location">
    <subcellularLocation>
        <location evidence="1">Cytoplasm</location>
    </subcellularLocation>
</comment>
<dbReference type="FunFam" id="2.60.40.10:FF:000003">
    <property type="entry name" value="Titin isoform E"/>
    <property type="match status" value="1"/>
</dbReference>
<feature type="domain" description="Fibronectin type-III" evidence="15">
    <location>
        <begin position="5342"/>
        <end position="5436"/>
    </location>
</feature>
<dbReference type="SMART" id="SM00409">
    <property type="entry name" value="IG"/>
    <property type="match status" value="30"/>
</dbReference>
<dbReference type="FunFam" id="2.60.40.10:FF:000012">
    <property type="entry name" value="titin isoform X1"/>
    <property type="match status" value="1"/>
</dbReference>
<feature type="domain" description="Fibronectin type-III" evidence="15">
    <location>
        <begin position="4158"/>
        <end position="4252"/>
    </location>
</feature>
<evidence type="ECO:0000313" key="16">
    <source>
        <dbReference type="Proteomes" id="UP000504634"/>
    </source>
</evidence>
<dbReference type="InterPro" id="IPR050964">
    <property type="entry name" value="Striated_Muscle_Regulatory"/>
</dbReference>
<evidence type="ECO:0000256" key="7">
    <source>
        <dbReference type="ARBA" id="ARBA00022840"/>
    </source>
</evidence>
<feature type="domain" description="Fibronectin type-III" evidence="15">
    <location>
        <begin position="5638"/>
        <end position="5732"/>
    </location>
</feature>
<dbReference type="Pfam" id="PF00069">
    <property type="entry name" value="Pkinase"/>
    <property type="match status" value="1"/>
</dbReference>
<dbReference type="FunFam" id="2.60.40.10:FF:000614">
    <property type="entry name" value="Bent, isoform H"/>
    <property type="match status" value="1"/>
</dbReference>
<feature type="domain" description="Fibronectin type-III" evidence="15">
    <location>
        <begin position="4352"/>
        <end position="4446"/>
    </location>
</feature>
<feature type="domain" description="Fibronectin type-III" evidence="15">
    <location>
        <begin position="6132"/>
        <end position="6227"/>
    </location>
</feature>
<dbReference type="FunFam" id="2.60.40.10:FF:001034">
    <property type="entry name" value="Uncharacterized protein, isoform F"/>
    <property type="match status" value="1"/>
</dbReference>
<evidence type="ECO:0000256" key="5">
    <source>
        <dbReference type="ARBA" id="ARBA00022737"/>
    </source>
</evidence>
<dbReference type="FunFam" id="2.60.40.10:FF:000559">
    <property type="entry name" value="Uncharacterized protein, isoform J"/>
    <property type="match status" value="1"/>
</dbReference>
<feature type="domain" description="Fibronectin type-III" evidence="15">
    <location>
        <begin position="4750"/>
        <end position="4844"/>
    </location>
</feature>
<feature type="domain" description="Fibronectin type-III" evidence="15">
    <location>
        <begin position="2285"/>
        <end position="2378"/>
    </location>
</feature>
<dbReference type="FunFam" id="2.60.40.10:FF:000876">
    <property type="entry name" value="Uncharacterized protein, isoform H"/>
    <property type="match status" value="1"/>
</dbReference>
<feature type="domain" description="Fibronectin type-III" evidence="15">
    <location>
        <begin position="1089"/>
        <end position="1185"/>
    </location>
</feature>
<feature type="domain" description="Fibronectin type-III" evidence="15">
    <location>
        <begin position="2384"/>
        <end position="2479"/>
    </location>
</feature>
<protein>
    <submittedName>
        <fullName evidence="17">Twitchin isoform X17</fullName>
    </submittedName>
</protein>
<dbReference type="InterPro" id="IPR013098">
    <property type="entry name" value="Ig_I-set"/>
</dbReference>
<dbReference type="PANTHER" id="PTHR13817">
    <property type="entry name" value="TITIN"/>
    <property type="match status" value="1"/>
</dbReference>
<feature type="domain" description="Fibronectin type-III" evidence="15">
    <location>
        <begin position="3272"/>
        <end position="3367"/>
    </location>
</feature>
<dbReference type="SMART" id="SM00408">
    <property type="entry name" value="IGc2"/>
    <property type="match status" value="24"/>
</dbReference>
<feature type="domain" description="Fibronectin type-III" evidence="15">
    <location>
        <begin position="3762"/>
        <end position="3857"/>
    </location>
</feature>
<feature type="domain" description="Fibronectin type-III" evidence="15">
    <location>
        <begin position="5147"/>
        <end position="5242"/>
    </location>
</feature>
<feature type="region of interest" description="Disordered" evidence="12">
    <location>
        <begin position="1"/>
        <end position="182"/>
    </location>
</feature>
<feature type="domain" description="Ig-like" evidence="14">
    <location>
        <begin position="7321"/>
        <end position="7409"/>
    </location>
</feature>
<keyword evidence="3" id="KW-0728">SH3 domain</keyword>
<dbReference type="FunFam" id="2.60.40.10:FF:000748">
    <property type="entry name" value="Uncharacterized protein, isoform J"/>
    <property type="match status" value="1"/>
</dbReference>
<proteinExistence type="inferred from homology"/>
<feature type="domain" description="Fibronectin type-III" evidence="15">
    <location>
        <begin position="5839"/>
        <end position="5934"/>
    </location>
</feature>
<dbReference type="SMART" id="SM00220">
    <property type="entry name" value="S_TKc"/>
    <property type="match status" value="1"/>
</dbReference>
<dbReference type="GO" id="GO:0031430">
    <property type="term" value="C:M band"/>
    <property type="evidence" value="ECO:0007669"/>
    <property type="project" value="TreeGrafter"/>
</dbReference>
<dbReference type="SMART" id="SM00060">
    <property type="entry name" value="FN3"/>
    <property type="match status" value="39"/>
</dbReference>
<evidence type="ECO:0000256" key="3">
    <source>
        <dbReference type="ARBA" id="ARBA00022443"/>
    </source>
</evidence>
<feature type="domain" description="Ig-like" evidence="14">
    <location>
        <begin position="7428"/>
        <end position="7516"/>
    </location>
</feature>
<dbReference type="FunFam" id="2.60.40.10:FF:001003">
    <property type="entry name" value="titin isoform X1"/>
    <property type="match status" value="1"/>
</dbReference>
<dbReference type="CDD" id="cd14114">
    <property type="entry name" value="STKc_Twitchin_like"/>
    <property type="match status" value="1"/>
</dbReference>
<dbReference type="FunFam" id="2.60.40.10:FF:000505">
    <property type="entry name" value="Bent, isoform J"/>
    <property type="match status" value="1"/>
</dbReference>
<evidence type="ECO:0000256" key="4">
    <source>
        <dbReference type="ARBA" id="ARBA00022490"/>
    </source>
</evidence>
<feature type="compositionally biased region" description="Basic and acidic residues" evidence="12">
    <location>
        <begin position="3852"/>
        <end position="3862"/>
    </location>
</feature>
<feature type="domain" description="Fibronectin type-III" evidence="15">
    <location>
        <begin position="2973"/>
        <end position="3072"/>
    </location>
</feature>
<dbReference type="GO" id="GO:0050793">
    <property type="term" value="P:regulation of developmental process"/>
    <property type="evidence" value="ECO:0007669"/>
    <property type="project" value="UniProtKB-ARBA"/>
</dbReference>
<dbReference type="Proteomes" id="UP000504634">
    <property type="component" value="Unplaced"/>
</dbReference>
<feature type="domain" description="Fibronectin type-III" evidence="15">
    <location>
        <begin position="1388"/>
        <end position="1485"/>
    </location>
</feature>
<dbReference type="FunFam" id="2.60.40.10:FF:000440">
    <property type="entry name" value="Bent, isoform C"/>
    <property type="match status" value="1"/>
</dbReference>
<dbReference type="FunFam" id="2.60.40.10:FF:001845">
    <property type="entry name" value="Bent, isoform H"/>
    <property type="match status" value="1"/>
</dbReference>